<proteinExistence type="predicted"/>
<dbReference type="Proteomes" id="UP000297452">
    <property type="component" value="Unassembled WGS sequence"/>
</dbReference>
<comment type="caution">
    <text evidence="1">The sequence shown here is derived from an EMBL/GenBank/DDBJ whole genome shotgun (WGS) entry which is preliminary data.</text>
</comment>
<evidence type="ECO:0000313" key="2">
    <source>
        <dbReference type="Proteomes" id="UP000297452"/>
    </source>
</evidence>
<reference evidence="1 2" key="1">
    <citation type="submission" date="2017-12" db="EMBL/GenBank/DDBJ databases">
        <title>Comparative genomics of Botrytis spp.</title>
        <authorList>
            <person name="Valero-Jimenez C.A."/>
            <person name="Tapia P."/>
            <person name="Veloso J."/>
            <person name="Silva-Moreno E."/>
            <person name="Staats M."/>
            <person name="Valdes J.H."/>
            <person name="Van Kan J.A.L."/>
        </authorList>
    </citation>
    <scope>NUCLEOTIDE SEQUENCE [LARGE SCALE GENOMIC DNA]</scope>
    <source>
        <strain evidence="1 2">MUCL2120</strain>
    </source>
</reference>
<dbReference type="AlphaFoldDB" id="A0A4Z1JIA0"/>
<protein>
    <submittedName>
        <fullName evidence="1">Uncharacterized protein</fullName>
    </submittedName>
</protein>
<evidence type="ECO:0000313" key="1">
    <source>
        <dbReference type="EMBL" id="TGO68707.1"/>
    </source>
</evidence>
<organism evidence="1 2">
    <name type="scientific">Botryotinia narcissicola</name>
    <dbReference type="NCBI Taxonomy" id="278944"/>
    <lineage>
        <taxon>Eukaryota</taxon>
        <taxon>Fungi</taxon>
        <taxon>Dikarya</taxon>
        <taxon>Ascomycota</taxon>
        <taxon>Pezizomycotina</taxon>
        <taxon>Leotiomycetes</taxon>
        <taxon>Helotiales</taxon>
        <taxon>Sclerotiniaceae</taxon>
        <taxon>Botryotinia</taxon>
    </lineage>
</organism>
<gene>
    <name evidence="1" type="ORF">BOTNAR_0021g00460</name>
</gene>
<name>A0A4Z1JIA0_9HELO</name>
<sequence length="154" mass="17314">MYGWATGRVGEVTTRSYYDGPDFATSGSNLAGPSRISHRSVASLQYHRQVLTPAHNFSNHPKPIFKSSRTNSSTHSTYHIKTSAPSIQDLASIWRDPEKNTSAPALRVVERVFGYKTSFPSNAFIVEELRFRQLKKLLREMNLSHQSNEGASRC</sequence>
<accession>A0A4Z1JIA0</accession>
<dbReference type="EMBL" id="PQXJ01000021">
    <property type="protein sequence ID" value="TGO68707.1"/>
    <property type="molecule type" value="Genomic_DNA"/>
</dbReference>
<keyword evidence="2" id="KW-1185">Reference proteome</keyword>